<organism evidence="3 7">
    <name type="scientific">Phytophthora fragariae</name>
    <dbReference type="NCBI Taxonomy" id="53985"/>
    <lineage>
        <taxon>Eukaryota</taxon>
        <taxon>Sar</taxon>
        <taxon>Stramenopiles</taxon>
        <taxon>Oomycota</taxon>
        <taxon>Peronosporomycetes</taxon>
        <taxon>Peronosporales</taxon>
        <taxon>Peronosporaceae</taxon>
        <taxon>Phytophthora</taxon>
    </lineage>
</organism>
<evidence type="ECO:0000313" key="3">
    <source>
        <dbReference type="EMBL" id="KAE9217057.1"/>
    </source>
</evidence>
<dbReference type="EMBL" id="QXGF01001010">
    <property type="protein sequence ID" value="KAE8933453.1"/>
    <property type="molecule type" value="Genomic_DNA"/>
</dbReference>
<name>A0A6A3YDW1_9STRA</name>
<evidence type="ECO:0000313" key="7">
    <source>
        <dbReference type="Proteomes" id="UP000440367"/>
    </source>
</evidence>
<proteinExistence type="predicted"/>
<dbReference type="Proteomes" id="UP000440367">
    <property type="component" value="Unassembled WGS sequence"/>
</dbReference>
<dbReference type="EMBL" id="QXGB01000911">
    <property type="protein sequence ID" value="KAE9201324.1"/>
    <property type="molecule type" value="Genomic_DNA"/>
</dbReference>
<comment type="caution">
    <text evidence="3">The sequence shown here is derived from an EMBL/GenBank/DDBJ whole genome shotgun (WGS) entry which is preliminary data.</text>
</comment>
<sequence>MYKGLAFRLNGVCVELENSDSDLRQGAYTMARLCRQFVIRIYGTGRLGLVTLLTALGNLPSVQVADAEKPQADLTDGVDTRHFLVRFQQEECPTELRGIMELDIRDYHLTLHHYLLHQRMPCGRCGAPYHTTGFCKTKVEHLGKMHGKYRRRYDGAVPTDQVGDAIHYRHPDGECLAVFLTTL</sequence>
<evidence type="ECO:0000313" key="1">
    <source>
        <dbReference type="EMBL" id="KAE8933453.1"/>
    </source>
</evidence>
<gene>
    <name evidence="3" type="ORF">PF002_g16911</name>
    <name evidence="2" type="ORF">PF005_g15000</name>
    <name evidence="4" type="ORF">PF008_g15119</name>
    <name evidence="1" type="ORF">PF009_g16544</name>
</gene>
<evidence type="ECO:0000313" key="5">
    <source>
        <dbReference type="Proteomes" id="UP000429523"/>
    </source>
</evidence>
<evidence type="ECO:0000313" key="6">
    <source>
        <dbReference type="Proteomes" id="UP000433483"/>
    </source>
</evidence>
<dbReference type="Proteomes" id="UP000433483">
    <property type="component" value="Unassembled WGS sequence"/>
</dbReference>
<dbReference type="AlphaFoldDB" id="A0A6A3YDW1"/>
<dbReference type="EMBL" id="QXGD01001025">
    <property type="protein sequence ID" value="KAE9217057.1"/>
    <property type="molecule type" value="Genomic_DNA"/>
</dbReference>
<evidence type="ECO:0000313" key="8">
    <source>
        <dbReference type="Proteomes" id="UP000486351"/>
    </source>
</evidence>
<dbReference type="OrthoDB" id="128118at2759"/>
<evidence type="ECO:0000313" key="2">
    <source>
        <dbReference type="EMBL" id="KAE9201324.1"/>
    </source>
</evidence>
<protein>
    <submittedName>
        <fullName evidence="3">Uncharacterized protein</fullName>
    </submittedName>
</protein>
<reference evidence="5 6" key="1">
    <citation type="submission" date="2018-08" db="EMBL/GenBank/DDBJ databases">
        <title>Genomic investigation of the strawberry pathogen Phytophthora fragariae indicates pathogenicity is determined by transcriptional variation in three key races.</title>
        <authorList>
            <person name="Adams T.M."/>
            <person name="Armitage A.D."/>
            <person name="Sobczyk M.K."/>
            <person name="Bates H.J."/>
            <person name="Dunwell J.M."/>
            <person name="Nellist C.F."/>
            <person name="Harrison R.J."/>
        </authorList>
    </citation>
    <scope>NUCLEOTIDE SEQUENCE [LARGE SCALE GENOMIC DNA]</scope>
    <source>
        <strain evidence="3 7">BC-1</strain>
        <strain evidence="2 6">NOV-27</strain>
        <strain evidence="4 8">NOV-77</strain>
        <strain evidence="1 5">NOV-9</strain>
    </source>
</reference>
<dbReference type="EMBL" id="QXFY01000967">
    <property type="protein sequence ID" value="KAE9332067.1"/>
    <property type="molecule type" value="Genomic_DNA"/>
</dbReference>
<dbReference type="Proteomes" id="UP000486351">
    <property type="component" value="Unassembled WGS sequence"/>
</dbReference>
<accession>A0A6A3YDW1</accession>
<keyword evidence="6" id="KW-1185">Reference proteome</keyword>
<evidence type="ECO:0000313" key="4">
    <source>
        <dbReference type="EMBL" id="KAE9332067.1"/>
    </source>
</evidence>
<dbReference type="Proteomes" id="UP000429523">
    <property type="component" value="Unassembled WGS sequence"/>
</dbReference>